<organism evidence="4">
    <name type="scientific">Brugia pahangi</name>
    <name type="common">Filarial nematode worm</name>
    <dbReference type="NCBI Taxonomy" id="6280"/>
    <lineage>
        <taxon>Eukaryota</taxon>
        <taxon>Metazoa</taxon>
        <taxon>Ecdysozoa</taxon>
        <taxon>Nematoda</taxon>
        <taxon>Chromadorea</taxon>
        <taxon>Rhabditida</taxon>
        <taxon>Spirurina</taxon>
        <taxon>Spiruromorpha</taxon>
        <taxon>Filarioidea</taxon>
        <taxon>Onchocercidae</taxon>
        <taxon>Brugia</taxon>
    </lineage>
</organism>
<dbReference type="AlphaFoldDB" id="A0A0N4TPK5"/>
<keyword evidence="1" id="KW-0812">Transmembrane</keyword>
<evidence type="ECO:0000313" key="4">
    <source>
        <dbReference type="WBParaSite" id="BPAG_0001048801-mRNA-1"/>
    </source>
</evidence>
<sequence length="53" mass="6035">MSNNATNICLTNQQMRLHGNELEKYLQRFLYPCIVILGITGNIKYLFVGLSTS</sequence>
<reference evidence="2 3" key="2">
    <citation type="submission" date="2018-11" db="EMBL/GenBank/DDBJ databases">
        <authorList>
            <consortium name="Pathogen Informatics"/>
        </authorList>
    </citation>
    <scope>NUCLEOTIDE SEQUENCE [LARGE SCALE GENOMIC DNA]</scope>
</reference>
<keyword evidence="1" id="KW-0472">Membrane</keyword>
<evidence type="ECO:0000313" key="3">
    <source>
        <dbReference type="Proteomes" id="UP000278627"/>
    </source>
</evidence>
<feature type="transmembrane region" description="Helical" evidence="1">
    <location>
        <begin position="29"/>
        <end position="47"/>
    </location>
</feature>
<name>A0A0N4TPK5_BRUPA</name>
<keyword evidence="1" id="KW-1133">Transmembrane helix</keyword>
<gene>
    <name evidence="2" type="ORF">BPAG_LOCUS10450</name>
</gene>
<dbReference type="STRING" id="6280.A0A0N4TPK5"/>
<keyword evidence="3" id="KW-1185">Reference proteome</keyword>
<reference evidence="4" key="1">
    <citation type="submission" date="2017-02" db="UniProtKB">
        <authorList>
            <consortium name="WormBaseParasite"/>
        </authorList>
    </citation>
    <scope>IDENTIFICATION</scope>
</reference>
<dbReference type="Proteomes" id="UP000278627">
    <property type="component" value="Unassembled WGS sequence"/>
</dbReference>
<proteinExistence type="predicted"/>
<evidence type="ECO:0000313" key="2">
    <source>
        <dbReference type="EMBL" id="VDN91636.1"/>
    </source>
</evidence>
<dbReference type="EMBL" id="UZAD01013187">
    <property type="protein sequence ID" value="VDN91636.1"/>
    <property type="molecule type" value="Genomic_DNA"/>
</dbReference>
<evidence type="ECO:0000256" key="1">
    <source>
        <dbReference type="SAM" id="Phobius"/>
    </source>
</evidence>
<accession>A0A0N4TPK5</accession>
<protein>
    <submittedName>
        <fullName evidence="4">G_PROTEIN_RECEP_F1_2 domain-containing protein</fullName>
    </submittedName>
</protein>
<dbReference type="WBParaSite" id="BPAG_0001048801-mRNA-1">
    <property type="protein sequence ID" value="BPAG_0001048801-mRNA-1"/>
    <property type="gene ID" value="BPAG_0001048801"/>
</dbReference>